<evidence type="ECO:0000256" key="4">
    <source>
        <dbReference type="ARBA" id="ARBA00023157"/>
    </source>
</evidence>
<feature type="chain" id="PRO_5044754595" evidence="5">
    <location>
        <begin position="34"/>
        <end position="77"/>
    </location>
</feature>
<evidence type="ECO:0000313" key="6">
    <source>
        <dbReference type="EMBL" id="CAL5089511.1"/>
    </source>
</evidence>
<feature type="signal peptide" evidence="5">
    <location>
        <begin position="1"/>
        <end position="33"/>
    </location>
</feature>
<gene>
    <name evidence="6" type="ORF">URODEC1_LOCUS113390</name>
</gene>
<dbReference type="Proteomes" id="UP001497457">
    <property type="component" value="Chromosome 8b"/>
</dbReference>
<keyword evidence="2" id="KW-0372">Hormone</keyword>
<dbReference type="GO" id="GO:0005179">
    <property type="term" value="F:hormone activity"/>
    <property type="evidence" value="ECO:0007669"/>
    <property type="project" value="UniProtKB-KW"/>
</dbReference>
<reference evidence="6 7" key="2">
    <citation type="submission" date="2024-10" db="EMBL/GenBank/DDBJ databases">
        <authorList>
            <person name="Ryan C."/>
        </authorList>
    </citation>
    <scope>NUCLEOTIDE SEQUENCE [LARGE SCALE GENOMIC DNA]</scope>
</reference>
<evidence type="ECO:0000313" key="7">
    <source>
        <dbReference type="Proteomes" id="UP001497457"/>
    </source>
</evidence>
<evidence type="ECO:0000256" key="5">
    <source>
        <dbReference type="SAM" id="SignalP"/>
    </source>
</evidence>
<dbReference type="InterPro" id="IPR008801">
    <property type="entry name" value="RALF"/>
</dbReference>
<accession>A0ABC9G7G3</accession>
<dbReference type="Pfam" id="PF05498">
    <property type="entry name" value="RALF"/>
    <property type="match status" value="1"/>
</dbReference>
<name>A0ABC9G7G3_9POAL</name>
<keyword evidence="7" id="KW-1185">Reference proteome</keyword>
<keyword evidence="3 5" id="KW-0732">Signal</keyword>
<evidence type="ECO:0000256" key="3">
    <source>
        <dbReference type="ARBA" id="ARBA00022729"/>
    </source>
</evidence>
<evidence type="ECO:0000256" key="2">
    <source>
        <dbReference type="ARBA" id="ARBA00022702"/>
    </source>
</evidence>
<comment type="similarity">
    <text evidence="1">Belongs to the plant rapid alkalinization factor (RALF) family.</text>
</comment>
<dbReference type="AlphaFoldDB" id="A0ABC9G7G3"/>
<sequence>MARANNFDVTVVLGLSLVALLLLSGAGVQHAAADGDIGYHAMSADEVPGRNHALFRPGAVANKYSRGCESEEQCRSM</sequence>
<proteinExistence type="inferred from homology"/>
<evidence type="ECO:0000256" key="1">
    <source>
        <dbReference type="ARBA" id="ARBA00009178"/>
    </source>
</evidence>
<organism evidence="6 7">
    <name type="scientific">Urochloa decumbens</name>
    <dbReference type="NCBI Taxonomy" id="240449"/>
    <lineage>
        <taxon>Eukaryota</taxon>
        <taxon>Viridiplantae</taxon>
        <taxon>Streptophyta</taxon>
        <taxon>Embryophyta</taxon>
        <taxon>Tracheophyta</taxon>
        <taxon>Spermatophyta</taxon>
        <taxon>Magnoliopsida</taxon>
        <taxon>Liliopsida</taxon>
        <taxon>Poales</taxon>
        <taxon>Poaceae</taxon>
        <taxon>PACMAD clade</taxon>
        <taxon>Panicoideae</taxon>
        <taxon>Panicodae</taxon>
        <taxon>Paniceae</taxon>
        <taxon>Melinidinae</taxon>
        <taxon>Urochloa</taxon>
    </lineage>
</organism>
<dbReference type="EMBL" id="OZ075118">
    <property type="protein sequence ID" value="CAL5089511.1"/>
    <property type="molecule type" value="Genomic_DNA"/>
</dbReference>
<protein>
    <submittedName>
        <fullName evidence="6">Uncharacterized protein</fullName>
    </submittedName>
</protein>
<keyword evidence="4" id="KW-1015">Disulfide bond</keyword>
<reference evidence="7" key="1">
    <citation type="submission" date="2024-06" db="EMBL/GenBank/DDBJ databases">
        <authorList>
            <person name="Ryan C."/>
        </authorList>
    </citation>
    <scope>NUCLEOTIDE SEQUENCE [LARGE SCALE GENOMIC DNA]</scope>
</reference>